<feature type="chain" id="PRO_5012669622" evidence="2">
    <location>
        <begin position="18"/>
        <end position="105"/>
    </location>
</feature>
<evidence type="ECO:0000313" key="4">
    <source>
        <dbReference type="Proteomes" id="UP000220836"/>
    </source>
</evidence>
<keyword evidence="2" id="KW-0732">Signal</keyword>
<protein>
    <submittedName>
        <fullName evidence="3">Uncharacterized protein</fullName>
    </submittedName>
</protein>
<name>A0A238KW50_9RHOB</name>
<feature type="region of interest" description="Disordered" evidence="1">
    <location>
        <begin position="81"/>
        <end position="105"/>
    </location>
</feature>
<sequence length="105" mass="11108">MSIYSCLSALFLSALLAGCTQFPELDSSQTPGVFDAPYPQLVPLDDLINGAPPRATADMIGSVTGRAAGLRARAVRIKRLPVGPSSGTDRRVAQLRQKAAQLRAQ</sequence>
<evidence type="ECO:0000256" key="1">
    <source>
        <dbReference type="SAM" id="MobiDB-lite"/>
    </source>
</evidence>
<gene>
    <name evidence="3" type="ORF">PEV8663_03408</name>
</gene>
<feature type="signal peptide" evidence="2">
    <location>
        <begin position="1"/>
        <end position="17"/>
    </location>
</feature>
<keyword evidence="4" id="KW-1185">Reference proteome</keyword>
<accession>A0A238KW50</accession>
<evidence type="ECO:0000313" key="3">
    <source>
        <dbReference type="EMBL" id="SMX46870.1"/>
    </source>
</evidence>
<dbReference type="Proteomes" id="UP000220836">
    <property type="component" value="Unassembled WGS sequence"/>
</dbReference>
<proteinExistence type="predicted"/>
<evidence type="ECO:0000256" key="2">
    <source>
        <dbReference type="SAM" id="SignalP"/>
    </source>
</evidence>
<dbReference type="AlphaFoldDB" id="A0A238KW50"/>
<reference evidence="3 4" key="1">
    <citation type="submission" date="2017-05" db="EMBL/GenBank/DDBJ databases">
        <authorList>
            <person name="Song R."/>
            <person name="Chenine A.L."/>
            <person name="Ruprecht R.M."/>
        </authorList>
    </citation>
    <scope>NUCLEOTIDE SEQUENCE [LARGE SCALE GENOMIC DNA]</scope>
    <source>
        <strain evidence="3 4">CECT 8663</strain>
    </source>
</reference>
<feature type="compositionally biased region" description="Low complexity" evidence="1">
    <location>
        <begin position="94"/>
        <end position="105"/>
    </location>
</feature>
<dbReference type="RefSeq" id="WP_097805878.1">
    <property type="nucleotide sequence ID" value="NZ_FXYH01000014.1"/>
</dbReference>
<dbReference type="OrthoDB" id="7872359at2"/>
<dbReference type="EMBL" id="FXYH01000014">
    <property type="protein sequence ID" value="SMX46870.1"/>
    <property type="molecule type" value="Genomic_DNA"/>
</dbReference>
<organism evidence="3 4">
    <name type="scientific">Pelagimonas varians</name>
    <dbReference type="NCBI Taxonomy" id="696760"/>
    <lineage>
        <taxon>Bacteria</taxon>
        <taxon>Pseudomonadati</taxon>
        <taxon>Pseudomonadota</taxon>
        <taxon>Alphaproteobacteria</taxon>
        <taxon>Rhodobacterales</taxon>
        <taxon>Roseobacteraceae</taxon>
        <taxon>Pelagimonas</taxon>
    </lineage>
</organism>